<evidence type="ECO:0000313" key="4">
    <source>
        <dbReference type="EMBL" id="SFC85969.1"/>
    </source>
</evidence>
<protein>
    <submittedName>
        <fullName evidence="4">Por secretion system C-terminal sorting domain-containing protein</fullName>
    </submittedName>
</protein>
<name>A0A1I1MKM9_9FLAO</name>
<dbReference type="OrthoDB" id="862563at2"/>
<evidence type="ECO:0000256" key="2">
    <source>
        <dbReference type="SAM" id="SignalP"/>
    </source>
</evidence>
<gene>
    <name evidence="4" type="ORF">SAMN04487987_101338</name>
</gene>
<evidence type="ECO:0000259" key="3">
    <source>
        <dbReference type="Pfam" id="PF18962"/>
    </source>
</evidence>
<dbReference type="STRING" id="870482.SAMN04487987_101338"/>
<evidence type="ECO:0000313" key="5">
    <source>
        <dbReference type="Proteomes" id="UP000199439"/>
    </source>
</evidence>
<organism evidence="4 5">
    <name type="scientific">Algibacter pectinivorans</name>
    <dbReference type="NCBI Taxonomy" id="870482"/>
    <lineage>
        <taxon>Bacteria</taxon>
        <taxon>Pseudomonadati</taxon>
        <taxon>Bacteroidota</taxon>
        <taxon>Flavobacteriia</taxon>
        <taxon>Flavobacteriales</taxon>
        <taxon>Flavobacteriaceae</taxon>
        <taxon>Algibacter</taxon>
    </lineage>
</organism>
<reference evidence="5" key="1">
    <citation type="submission" date="2016-10" db="EMBL/GenBank/DDBJ databases">
        <authorList>
            <person name="Varghese N."/>
            <person name="Submissions S."/>
        </authorList>
    </citation>
    <scope>NUCLEOTIDE SEQUENCE [LARGE SCALE GENOMIC DNA]</scope>
    <source>
        <strain evidence="5">DSM 25730</strain>
    </source>
</reference>
<proteinExistence type="predicted"/>
<feature type="domain" description="Secretion system C-terminal sorting" evidence="3">
    <location>
        <begin position="41"/>
        <end position="112"/>
    </location>
</feature>
<keyword evidence="1 2" id="KW-0732">Signal</keyword>
<dbReference type="NCBIfam" id="TIGR04183">
    <property type="entry name" value="Por_Secre_tail"/>
    <property type="match status" value="1"/>
</dbReference>
<feature type="chain" id="PRO_5011744225" evidence="2">
    <location>
        <begin position="24"/>
        <end position="113"/>
    </location>
</feature>
<dbReference type="AlphaFoldDB" id="A0A1I1MKM9"/>
<dbReference type="EMBL" id="FOMI01000001">
    <property type="protein sequence ID" value="SFC85969.1"/>
    <property type="molecule type" value="Genomic_DNA"/>
</dbReference>
<accession>A0A1I1MKM9</accession>
<dbReference type="Proteomes" id="UP000199439">
    <property type="component" value="Unassembled WGS sequence"/>
</dbReference>
<dbReference type="RefSeq" id="WP_092848233.1">
    <property type="nucleotide sequence ID" value="NZ_FOMI01000001.1"/>
</dbReference>
<sequence>MKNVYFLILFLSLACFTSQQLGAQEYAQNTDSPSKIEGLNIYPNPVSAAKPYINISSKRSLIKNIEIFDVLGKKIFATILAGKELNVSNLQKGVYILKISENNVSESKKLVIR</sequence>
<keyword evidence="5" id="KW-1185">Reference proteome</keyword>
<dbReference type="InterPro" id="IPR026444">
    <property type="entry name" value="Secre_tail"/>
</dbReference>
<dbReference type="PROSITE" id="PS51257">
    <property type="entry name" value="PROKAR_LIPOPROTEIN"/>
    <property type="match status" value="1"/>
</dbReference>
<dbReference type="Pfam" id="PF18962">
    <property type="entry name" value="Por_Secre_tail"/>
    <property type="match status" value="1"/>
</dbReference>
<evidence type="ECO:0000256" key="1">
    <source>
        <dbReference type="ARBA" id="ARBA00022729"/>
    </source>
</evidence>
<feature type="signal peptide" evidence="2">
    <location>
        <begin position="1"/>
        <end position="23"/>
    </location>
</feature>